<dbReference type="OrthoDB" id="5756874at2"/>
<dbReference type="Pfam" id="PF10138">
    <property type="entry name" value="vWA-TerF-like"/>
    <property type="match status" value="1"/>
</dbReference>
<dbReference type="RefSeq" id="WP_125003751.1">
    <property type="nucleotide sequence ID" value="NZ_BHYK01000021.1"/>
</dbReference>
<evidence type="ECO:0000259" key="1">
    <source>
        <dbReference type="PROSITE" id="PS50234"/>
    </source>
</evidence>
<comment type="caution">
    <text evidence="2">The sequence shown here is derived from an EMBL/GenBank/DDBJ whole genome shotgun (WGS) entry which is preliminary data.</text>
</comment>
<dbReference type="InterPro" id="IPR002035">
    <property type="entry name" value="VWF_A"/>
</dbReference>
<accession>A0A401UQ73</accession>
<name>A0A401UQ73_9CLOT</name>
<feature type="domain" description="VWFA" evidence="1">
    <location>
        <begin position="57"/>
        <end position="234"/>
    </location>
</feature>
<dbReference type="SMART" id="SM00327">
    <property type="entry name" value="VWA"/>
    <property type="match status" value="1"/>
</dbReference>
<organism evidence="2 3">
    <name type="scientific">Clostridium tagluense</name>
    <dbReference type="NCBI Taxonomy" id="360422"/>
    <lineage>
        <taxon>Bacteria</taxon>
        <taxon>Bacillati</taxon>
        <taxon>Bacillota</taxon>
        <taxon>Clostridia</taxon>
        <taxon>Eubacteriales</taxon>
        <taxon>Clostridiaceae</taxon>
        <taxon>Clostridium</taxon>
    </lineage>
</organism>
<keyword evidence="3" id="KW-1185">Reference proteome</keyword>
<dbReference type="Gene3D" id="3.40.50.410">
    <property type="entry name" value="von Willebrand factor, type A domain"/>
    <property type="match status" value="1"/>
</dbReference>
<dbReference type="InterPro" id="IPR019303">
    <property type="entry name" value="vWA_TerF_C"/>
</dbReference>
<evidence type="ECO:0000313" key="3">
    <source>
        <dbReference type="Proteomes" id="UP000287872"/>
    </source>
</evidence>
<dbReference type="Proteomes" id="UP000287872">
    <property type="component" value="Unassembled WGS sequence"/>
</dbReference>
<dbReference type="AlphaFoldDB" id="A0A401UQ73"/>
<dbReference type="EMBL" id="BHYK01000021">
    <property type="protein sequence ID" value="GCD11702.1"/>
    <property type="molecule type" value="Genomic_DNA"/>
</dbReference>
<gene>
    <name evidence="2" type="primary">ycbR</name>
    <name evidence="2" type="ORF">Ctaglu_33250</name>
</gene>
<dbReference type="PROSITE" id="PS50234">
    <property type="entry name" value="VWFA"/>
    <property type="match status" value="1"/>
</dbReference>
<sequence length="252" mass="29157">MMGIFDMFKKKETKQETACNSIATSMDSNVGTSKIDLRKQTFKISLEKKSMQNTVARVSLIIDESYSMQDLYNDGTIQETIERLLPVAIKLDDNSELDVWTFNNHFKRMKPIKETDFKGYVDNVLMKDISWGGTSYAPVIKDIVKKYIKEEPSNIPTFVIFITDGENNDREQAKQAIIEASNHNIFWQFIGIGNESFRFLSELDTMQGRKVDNANFFKLKDMSKISDEKLYDMSMNEYPSWEKEAKKLGIIK</sequence>
<dbReference type="CDD" id="cd00198">
    <property type="entry name" value="vWFA"/>
    <property type="match status" value="1"/>
</dbReference>
<evidence type="ECO:0000313" key="2">
    <source>
        <dbReference type="EMBL" id="GCD11702.1"/>
    </source>
</evidence>
<proteinExistence type="predicted"/>
<dbReference type="SUPFAM" id="SSF53300">
    <property type="entry name" value="vWA-like"/>
    <property type="match status" value="1"/>
</dbReference>
<reference evidence="2 3" key="1">
    <citation type="submission" date="2018-11" db="EMBL/GenBank/DDBJ databases">
        <title>Genome sequencing and assembly of Clostridium tagluense strain A121.</title>
        <authorList>
            <person name="Murakami T."/>
            <person name="Segawa T."/>
            <person name="Shcherbakova V.A."/>
            <person name="Mori H."/>
            <person name="Yoshimura Y."/>
        </authorList>
    </citation>
    <scope>NUCLEOTIDE SEQUENCE [LARGE SCALE GENOMIC DNA]</scope>
    <source>
        <strain evidence="2 3">A121</strain>
    </source>
</reference>
<dbReference type="InterPro" id="IPR036465">
    <property type="entry name" value="vWFA_dom_sf"/>
</dbReference>
<protein>
    <recommendedName>
        <fullName evidence="1">VWFA domain-containing protein</fullName>
    </recommendedName>
</protein>